<name>A0A100WU15_MYCFO</name>
<protein>
    <submittedName>
        <fullName evidence="1">Gp56</fullName>
    </submittedName>
</protein>
<reference evidence="1 2" key="1">
    <citation type="journal article" date="2016" name="Genome Announc.">
        <title>Draft Genome Sequences of Five Rapidly Growing Mycobacterium Species, M. thermoresistibile, M. fortuitum subsp. acetamidolyticum, M. canariasense, M. brisbanense, and M. novocastrense.</title>
        <authorList>
            <person name="Katahira K."/>
            <person name="Ogura Y."/>
            <person name="Gotoh Y."/>
            <person name="Hayashi T."/>
        </authorList>
    </citation>
    <scope>NUCLEOTIDE SEQUENCE [LARGE SCALE GENOMIC DNA]</scope>
    <source>
        <strain evidence="1 2">JCM6368</strain>
    </source>
</reference>
<gene>
    <name evidence="1" type="ORF">RMCFA_4564</name>
</gene>
<dbReference type="Proteomes" id="UP000069705">
    <property type="component" value="Unassembled WGS sequence"/>
</dbReference>
<organism evidence="1 2">
    <name type="scientific">Mycolicibacterium fortuitum subsp. acetamidolyticum</name>
    <dbReference type="NCBI Taxonomy" id="144550"/>
    <lineage>
        <taxon>Bacteria</taxon>
        <taxon>Bacillati</taxon>
        <taxon>Actinomycetota</taxon>
        <taxon>Actinomycetes</taxon>
        <taxon>Mycobacteriales</taxon>
        <taxon>Mycobacteriaceae</taxon>
        <taxon>Mycolicibacterium</taxon>
    </lineage>
</organism>
<dbReference type="AlphaFoldDB" id="A0A100WU15"/>
<sequence>MDRMIAEDTDTSCKALQPGIKERVSVAMDTLLGVDAYRHPWVCIVVHTLWYQRPMKTYSLDEVPGDRMTGRLLYNKASAAEQLSTSVRRIDELRRAGRLIAVQDGREYKYTHAELQRYVDSLATSM</sequence>
<comment type="caution">
    <text evidence="1">The sequence shown here is derived from an EMBL/GenBank/DDBJ whole genome shotgun (WGS) entry which is preliminary data.</text>
</comment>
<proteinExistence type="predicted"/>
<evidence type="ECO:0000313" key="2">
    <source>
        <dbReference type="Proteomes" id="UP000069705"/>
    </source>
</evidence>
<reference evidence="2" key="2">
    <citation type="submission" date="2016-02" db="EMBL/GenBank/DDBJ databases">
        <title>Draft genome sequence of five rapidly growing Mycobacterium species.</title>
        <authorList>
            <person name="Katahira K."/>
            <person name="Gotou Y."/>
            <person name="Iida K."/>
            <person name="Ogura Y."/>
            <person name="Hayashi T."/>
        </authorList>
    </citation>
    <scope>NUCLEOTIDE SEQUENCE [LARGE SCALE GENOMIC DNA]</scope>
    <source>
        <strain evidence="2">JCM6368</strain>
    </source>
</reference>
<accession>A0A100WU15</accession>
<dbReference type="EMBL" id="BCSZ01000045">
    <property type="protein sequence ID" value="GAT04453.1"/>
    <property type="molecule type" value="Genomic_DNA"/>
</dbReference>
<evidence type="ECO:0000313" key="1">
    <source>
        <dbReference type="EMBL" id="GAT04453.1"/>
    </source>
</evidence>